<sequence>MSDALFLEPAQPDFVGVGQVSKTKADERTGRVRTLSRLKSWISVSEPSAQAFKQHQEESCSRAGTSRDDPTAKSKLRAPASSIPEDAIKPSGKGPDPEDAVRTKAARTRALRQACAAISSESRASQTYSSHSASSFDSTTSLELSTPFGVAKSKR</sequence>
<dbReference type="EnsemblFungi" id="EJT73427">
    <property type="protein sequence ID" value="EJT73427"/>
    <property type="gene ID" value="GGTG_10265"/>
</dbReference>
<dbReference type="GeneID" id="20350723"/>
<dbReference type="eggNOG" id="ENOG502T4NV">
    <property type="taxonomic scope" value="Eukaryota"/>
</dbReference>
<feature type="compositionally biased region" description="Low complexity" evidence="1">
    <location>
        <begin position="122"/>
        <end position="141"/>
    </location>
</feature>
<gene>
    <name evidence="3" type="primary">20350723</name>
    <name evidence="2" type="ORF">GGTG_10265</name>
</gene>
<proteinExistence type="predicted"/>
<evidence type="ECO:0000313" key="4">
    <source>
        <dbReference type="Proteomes" id="UP000006039"/>
    </source>
</evidence>
<reference evidence="3" key="4">
    <citation type="journal article" date="2015" name="G3 (Bethesda)">
        <title>Genome sequences of three phytopathogenic species of the Magnaporthaceae family of fungi.</title>
        <authorList>
            <person name="Okagaki L.H."/>
            <person name="Nunes C.C."/>
            <person name="Sailsbery J."/>
            <person name="Clay B."/>
            <person name="Brown D."/>
            <person name="John T."/>
            <person name="Oh Y."/>
            <person name="Young N."/>
            <person name="Fitzgerald M."/>
            <person name="Haas B.J."/>
            <person name="Zeng Q."/>
            <person name="Young S."/>
            <person name="Adiconis X."/>
            <person name="Fan L."/>
            <person name="Levin J.Z."/>
            <person name="Mitchell T.K."/>
            <person name="Okubara P.A."/>
            <person name="Farman M.L."/>
            <person name="Kohn L.M."/>
            <person name="Birren B."/>
            <person name="Ma L.-J."/>
            <person name="Dean R.A."/>
        </authorList>
    </citation>
    <scope>NUCLEOTIDE SEQUENCE</scope>
    <source>
        <strain evidence="3">R3-111a-1</strain>
    </source>
</reference>
<accession>J3P9U1</accession>
<feature type="region of interest" description="Disordered" evidence="1">
    <location>
        <begin position="47"/>
        <end position="155"/>
    </location>
</feature>
<keyword evidence="4" id="KW-1185">Reference proteome</keyword>
<protein>
    <submittedName>
        <fullName evidence="2 3">Uncharacterized protein</fullName>
    </submittedName>
</protein>
<reference evidence="4" key="1">
    <citation type="submission" date="2010-07" db="EMBL/GenBank/DDBJ databases">
        <title>The genome sequence of Gaeumannomyces graminis var. tritici strain R3-111a-1.</title>
        <authorList>
            <consortium name="The Broad Institute Genome Sequencing Platform"/>
            <person name="Ma L.-J."/>
            <person name="Dead R."/>
            <person name="Young S."/>
            <person name="Zeng Q."/>
            <person name="Koehrsen M."/>
            <person name="Alvarado L."/>
            <person name="Berlin A."/>
            <person name="Chapman S.B."/>
            <person name="Chen Z."/>
            <person name="Freedman E."/>
            <person name="Gellesch M."/>
            <person name="Goldberg J."/>
            <person name="Griggs A."/>
            <person name="Gujja S."/>
            <person name="Heilman E.R."/>
            <person name="Heiman D."/>
            <person name="Hepburn T."/>
            <person name="Howarth C."/>
            <person name="Jen D."/>
            <person name="Larson L."/>
            <person name="Mehta T."/>
            <person name="Neiman D."/>
            <person name="Pearson M."/>
            <person name="Roberts A."/>
            <person name="Saif S."/>
            <person name="Shea T."/>
            <person name="Shenoy N."/>
            <person name="Sisk P."/>
            <person name="Stolte C."/>
            <person name="Sykes S."/>
            <person name="Walk T."/>
            <person name="White J."/>
            <person name="Yandava C."/>
            <person name="Haas B."/>
            <person name="Nusbaum C."/>
            <person name="Birren B."/>
        </authorList>
    </citation>
    <scope>NUCLEOTIDE SEQUENCE [LARGE SCALE GENOMIC DNA]</scope>
    <source>
        <strain evidence="4">R3-111a-1</strain>
    </source>
</reference>
<dbReference type="VEuPathDB" id="FungiDB:GGTG_10265"/>
<dbReference type="Proteomes" id="UP000006039">
    <property type="component" value="Unassembled WGS sequence"/>
</dbReference>
<evidence type="ECO:0000313" key="3">
    <source>
        <dbReference type="EnsemblFungi" id="EJT73427"/>
    </source>
</evidence>
<reference evidence="3" key="5">
    <citation type="submission" date="2018-04" db="UniProtKB">
        <authorList>
            <consortium name="EnsemblFungi"/>
        </authorList>
    </citation>
    <scope>IDENTIFICATION</scope>
    <source>
        <strain evidence="3">R3-111a-1</strain>
    </source>
</reference>
<dbReference type="EMBL" id="GL385399">
    <property type="protein sequence ID" value="EJT73427.1"/>
    <property type="molecule type" value="Genomic_DNA"/>
</dbReference>
<feature type="compositionally biased region" description="Basic and acidic residues" evidence="1">
    <location>
        <begin position="54"/>
        <end position="72"/>
    </location>
</feature>
<reference evidence="2" key="3">
    <citation type="submission" date="2010-09" db="EMBL/GenBank/DDBJ databases">
        <title>Annotation of Gaeumannomyces graminis var. tritici R3-111a-1.</title>
        <authorList>
            <consortium name="The Broad Institute Genome Sequencing Platform"/>
            <person name="Ma L.-J."/>
            <person name="Dead R."/>
            <person name="Young S.K."/>
            <person name="Zeng Q."/>
            <person name="Gargeya S."/>
            <person name="Fitzgerald M."/>
            <person name="Haas B."/>
            <person name="Abouelleil A."/>
            <person name="Alvarado L."/>
            <person name="Arachchi H.M."/>
            <person name="Berlin A."/>
            <person name="Brown A."/>
            <person name="Chapman S.B."/>
            <person name="Chen Z."/>
            <person name="Dunbar C."/>
            <person name="Freedman E."/>
            <person name="Gearin G."/>
            <person name="Gellesch M."/>
            <person name="Goldberg J."/>
            <person name="Griggs A."/>
            <person name="Gujja S."/>
            <person name="Heiman D."/>
            <person name="Howarth C."/>
            <person name="Larson L."/>
            <person name="Lui A."/>
            <person name="MacDonald P.J.P."/>
            <person name="Mehta T."/>
            <person name="Montmayeur A."/>
            <person name="Murphy C."/>
            <person name="Neiman D."/>
            <person name="Pearson M."/>
            <person name="Priest M."/>
            <person name="Roberts A."/>
            <person name="Saif S."/>
            <person name="Shea T."/>
            <person name="Shenoy N."/>
            <person name="Sisk P."/>
            <person name="Stolte C."/>
            <person name="Sykes S."/>
            <person name="Yandava C."/>
            <person name="Wortman J."/>
            <person name="Nusbaum C."/>
            <person name="Birren B."/>
        </authorList>
    </citation>
    <scope>NUCLEOTIDE SEQUENCE</scope>
    <source>
        <strain evidence="2">R3-111a-1</strain>
    </source>
</reference>
<reference evidence="2" key="2">
    <citation type="submission" date="2010-07" db="EMBL/GenBank/DDBJ databases">
        <authorList>
            <consortium name="The Broad Institute Genome Sequencing Platform"/>
            <consortium name="Broad Institute Genome Sequencing Center for Infectious Disease"/>
            <person name="Ma L.-J."/>
            <person name="Dead R."/>
            <person name="Young S."/>
            <person name="Zeng Q."/>
            <person name="Koehrsen M."/>
            <person name="Alvarado L."/>
            <person name="Berlin A."/>
            <person name="Chapman S.B."/>
            <person name="Chen Z."/>
            <person name="Freedman E."/>
            <person name="Gellesch M."/>
            <person name="Goldberg J."/>
            <person name="Griggs A."/>
            <person name="Gujja S."/>
            <person name="Heilman E.R."/>
            <person name="Heiman D."/>
            <person name="Hepburn T."/>
            <person name="Howarth C."/>
            <person name="Jen D."/>
            <person name="Larson L."/>
            <person name="Mehta T."/>
            <person name="Neiman D."/>
            <person name="Pearson M."/>
            <person name="Roberts A."/>
            <person name="Saif S."/>
            <person name="Shea T."/>
            <person name="Shenoy N."/>
            <person name="Sisk P."/>
            <person name="Stolte C."/>
            <person name="Sykes S."/>
            <person name="Walk T."/>
            <person name="White J."/>
            <person name="Yandava C."/>
            <person name="Haas B."/>
            <person name="Nusbaum C."/>
            <person name="Birren B."/>
        </authorList>
    </citation>
    <scope>NUCLEOTIDE SEQUENCE</scope>
    <source>
        <strain evidence="2">R3-111a-1</strain>
    </source>
</reference>
<dbReference type="AlphaFoldDB" id="J3P9U1"/>
<dbReference type="OrthoDB" id="4842213at2759"/>
<evidence type="ECO:0000313" key="2">
    <source>
        <dbReference type="EMBL" id="EJT73427.1"/>
    </source>
</evidence>
<dbReference type="RefSeq" id="XP_009226401.1">
    <property type="nucleotide sequence ID" value="XM_009228137.1"/>
</dbReference>
<dbReference type="HOGENOM" id="CLU_1704590_0_0_1"/>
<evidence type="ECO:0000256" key="1">
    <source>
        <dbReference type="SAM" id="MobiDB-lite"/>
    </source>
</evidence>
<name>J3P9U1_GAET3</name>
<organism evidence="2">
    <name type="scientific">Gaeumannomyces tritici (strain R3-111a-1)</name>
    <name type="common">Wheat and barley take-all root rot fungus</name>
    <name type="synonym">Gaeumannomyces graminis var. tritici</name>
    <dbReference type="NCBI Taxonomy" id="644352"/>
    <lineage>
        <taxon>Eukaryota</taxon>
        <taxon>Fungi</taxon>
        <taxon>Dikarya</taxon>
        <taxon>Ascomycota</taxon>
        <taxon>Pezizomycotina</taxon>
        <taxon>Sordariomycetes</taxon>
        <taxon>Sordariomycetidae</taxon>
        <taxon>Magnaporthales</taxon>
        <taxon>Magnaporthaceae</taxon>
        <taxon>Gaeumannomyces</taxon>
    </lineage>
</organism>